<comment type="caution">
    <text evidence="2">The sequence shown here is derived from an EMBL/GenBank/DDBJ whole genome shotgun (WGS) entry which is preliminary data.</text>
</comment>
<feature type="compositionally biased region" description="Basic and acidic residues" evidence="1">
    <location>
        <begin position="32"/>
        <end position="41"/>
    </location>
</feature>
<accession>A0A8X7WLK7</accession>
<dbReference type="EMBL" id="JAAMPC010000001">
    <property type="protein sequence ID" value="KAG2332014.1"/>
    <property type="molecule type" value="Genomic_DNA"/>
</dbReference>
<dbReference type="AlphaFoldDB" id="A0A8X7WLK7"/>
<organism evidence="2 3">
    <name type="scientific">Brassica carinata</name>
    <name type="common">Ethiopian mustard</name>
    <name type="synonym">Abyssinian cabbage</name>
    <dbReference type="NCBI Taxonomy" id="52824"/>
    <lineage>
        <taxon>Eukaryota</taxon>
        <taxon>Viridiplantae</taxon>
        <taxon>Streptophyta</taxon>
        <taxon>Embryophyta</taxon>
        <taxon>Tracheophyta</taxon>
        <taxon>Spermatophyta</taxon>
        <taxon>Magnoliopsida</taxon>
        <taxon>eudicotyledons</taxon>
        <taxon>Gunneridae</taxon>
        <taxon>Pentapetalae</taxon>
        <taxon>rosids</taxon>
        <taxon>malvids</taxon>
        <taxon>Brassicales</taxon>
        <taxon>Brassicaceae</taxon>
        <taxon>Brassiceae</taxon>
        <taxon>Brassica</taxon>
    </lineage>
</organism>
<evidence type="ECO:0000313" key="2">
    <source>
        <dbReference type="EMBL" id="KAG2332014.1"/>
    </source>
</evidence>
<dbReference type="Proteomes" id="UP000886595">
    <property type="component" value="Unassembled WGS sequence"/>
</dbReference>
<keyword evidence="3" id="KW-1185">Reference proteome</keyword>
<name>A0A8X7WLK7_BRACI</name>
<feature type="region of interest" description="Disordered" evidence="1">
    <location>
        <begin position="95"/>
        <end position="120"/>
    </location>
</feature>
<evidence type="ECO:0000256" key="1">
    <source>
        <dbReference type="SAM" id="MobiDB-lite"/>
    </source>
</evidence>
<evidence type="ECO:0000313" key="3">
    <source>
        <dbReference type="Proteomes" id="UP000886595"/>
    </source>
</evidence>
<gene>
    <name evidence="2" type="ORF">Bca52824_003194</name>
</gene>
<reference evidence="2 3" key="1">
    <citation type="submission" date="2020-02" db="EMBL/GenBank/DDBJ databases">
        <authorList>
            <person name="Ma Q."/>
            <person name="Huang Y."/>
            <person name="Song X."/>
            <person name="Pei D."/>
        </authorList>
    </citation>
    <scope>NUCLEOTIDE SEQUENCE [LARGE SCALE GENOMIC DNA]</scope>
    <source>
        <strain evidence="2">Sxm20200214</strain>
        <tissue evidence="2">Leaf</tissue>
    </source>
</reference>
<feature type="compositionally biased region" description="Acidic residues" evidence="1">
    <location>
        <begin position="12"/>
        <end position="22"/>
    </location>
</feature>
<feature type="region of interest" description="Disordered" evidence="1">
    <location>
        <begin position="1"/>
        <end position="51"/>
    </location>
</feature>
<sequence>MQVAVSFSLPEEGGDLQWEDDREDPKGGPSRPRRDGGKEPELSESGGISEEVKSWFRRELSAQLGALCEEIYGWTHPMKVVPMQEVEELREVVQPDNAYNPPNIAEGGSTPPPDEPVLSKDPAAFESQSAVPTTFDAQEVRRENDRCTDIETFTLQMYISL</sequence>
<proteinExistence type="predicted"/>
<protein>
    <submittedName>
        <fullName evidence="2">Uncharacterized protein</fullName>
    </submittedName>
</protein>